<evidence type="ECO:0000256" key="1">
    <source>
        <dbReference type="SAM" id="MobiDB-lite"/>
    </source>
</evidence>
<organism evidence="2 3">
    <name type="scientific">Stutzerimonas stutzeri</name>
    <name type="common">Pseudomonas stutzeri</name>
    <dbReference type="NCBI Taxonomy" id="316"/>
    <lineage>
        <taxon>Bacteria</taxon>
        <taxon>Pseudomonadati</taxon>
        <taxon>Pseudomonadota</taxon>
        <taxon>Gammaproteobacteria</taxon>
        <taxon>Pseudomonadales</taxon>
        <taxon>Pseudomonadaceae</taxon>
        <taxon>Stutzerimonas</taxon>
    </lineage>
</organism>
<proteinExistence type="predicted"/>
<name>A0A023WYI1_STUST</name>
<reference evidence="2 3" key="1">
    <citation type="submission" date="2014-03" db="EMBL/GenBank/DDBJ databases">
        <title>Complete genome sequence of Pseudomonas stutzeri 19SMN4.</title>
        <authorList>
            <person name="Brunet-Galmes I."/>
            <person name="Nogales B."/>
            <person name="Busquets A."/>
            <person name="Pena A."/>
            <person name="Gomila M."/>
            <person name="Garcia-Valdes E."/>
            <person name="Lalucat J."/>
            <person name="Bennasar A."/>
            <person name="Bosch R."/>
        </authorList>
    </citation>
    <scope>NUCLEOTIDE SEQUENCE [LARGE SCALE GENOMIC DNA]</scope>
    <source>
        <strain evidence="2 3">19SMN4</strain>
    </source>
</reference>
<dbReference type="KEGG" id="pstu:UIB01_15755"/>
<feature type="region of interest" description="Disordered" evidence="1">
    <location>
        <begin position="51"/>
        <end position="80"/>
    </location>
</feature>
<dbReference type="AlphaFoldDB" id="A0A023WYI1"/>
<dbReference type="Proteomes" id="UP000025238">
    <property type="component" value="Chromosome"/>
</dbReference>
<dbReference type="EMBL" id="CP007509">
    <property type="protein sequence ID" value="AHY45123.1"/>
    <property type="molecule type" value="Genomic_DNA"/>
</dbReference>
<feature type="region of interest" description="Disordered" evidence="1">
    <location>
        <begin position="118"/>
        <end position="154"/>
    </location>
</feature>
<evidence type="ECO:0000313" key="2">
    <source>
        <dbReference type="EMBL" id="AHY45123.1"/>
    </source>
</evidence>
<dbReference type="PATRIC" id="fig|316.97.peg.3150"/>
<protein>
    <submittedName>
        <fullName evidence="2">Uncharacterized protein</fullName>
    </submittedName>
</protein>
<accession>A0A023WYI1</accession>
<evidence type="ECO:0000313" key="3">
    <source>
        <dbReference type="Proteomes" id="UP000025238"/>
    </source>
</evidence>
<sequence>MSQTLIVSAAQRTPDQWQGCLRDAAFNILWRCAHKHTGSYLKAVECAKAERERRQPTPVHTGPAPEGATHVGKESGSFYRPDDENHLIQVYRRGRWIGEAMRASNLLVSSSFITVRGAPPRVQPAEQSPTASPVAPQKQQQQMFDFGTSAEDAA</sequence>
<feature type="compositionally biased region" description="Polar residues" evidence="1">
    <location>
        <begin position="125"/>
        <end position="143"/>
    </location>
</feature>
<gene>
    <name evidence="2" type="ORF">UIB01_15755</name>
</gene>